<dbReference type="AlphaFoldDB" id="A0A2Z2NPF2"/>
<dbReference type="Proteomes" id="UP000250079">
    <property type="component" value="Chromosome"/>
</dbReference>
<reference evidence="2 3" key="1">
    <citation type="submission" date="2016-12" db="EMBL/GenBank/DDBJ databases">
        <authorList>
            <person name="Song W.-J."/>
            <person name="Kurnit D.M."/>
        </authorList>
    </citation>
    <scope>NUCLEOTIDE SEQUENCE [LARGE SCALE GENOMIC DNA]</scope>
    <source>
        <strain evidence="2 3">IMCC3135</strain>
    </source>
</reference>
<evidence type="ECO:0000256" key="1">
    <source>
        <dbReference type="SAM" id="MobiDB-lite"/>
    </source>
</evidence>
<dbReference type="RefSeq" id="WP_157735816.1">
    <property type="nucleotide sequence ID" value="NZ_CP018632.1"/>
</dbReference>
<feature type="compositionally biased region" description="Basic residues" evidence="1">
    <location>
        <begin position="38"/>
        <end position="50"/>
    </location>
</feature>
<dbReference type="KEGG" id="gai:IMCC3135_07210"/>
<keyword evidence="3" id="KW-1185">Reference proteome</keyword>
<evidence type="ECO:0000313" key="3">
    <source>
        <dbReference type="Proteomes" id="UP000250079"/>
    </source>
</evidence>
<dbReference type="EMBL" id="CP018632">
    <property type="protein sequence ID" value="ASJ71548.1"/>
    <property type="molecule type" value="Genomic_DNA"/>
</dbReference>
<accession>A0A2Z2NPF2</accession>
<feature type="region of interest" description="Disordered" evidence="1">
    <location>
        <begin position="31"/>
        <end position="55"/>
    </location>
</feature>
<gene>
    <name evidence="2" type="ORF">IMCC3135_07210</name>
</gene>
<sequence length="81" mass="9496">MGKTYKTLPVEQFLDENSNYDSDYFDDEVGPLLNESHPKRRNNMRGRRKNPDRYLNNGVHTLPSDWFESGFVGGGSQEEWR</sequence>
<name>A0A2Z2NPF2_9GAMM</name>
<organism evidence="2 3">
    <name type="scientific">Granulosicoccus antarcticus IMCC3135</name>
    <dbReference type="NCBI Taxonomy" id="1192854"/>
    <lineage>
        <taxon>Bacteria</taxon>
        <taxon>Pseudomonadati</taxon>
        <taxon>Pseudomonadota</taxon>
        <taxon>Gammaproteobacteria</taxon>
        <taxon>Chromatiales</taxon>
        <taxon>Granulosicoccaceae</taxon>
        <taxon>Granulosicoccus</taxon>
    </lineage>
</organism>
<evidence type="ECO:0000313" key="2">
    <source>
        <dbReference type="EMBL" id="ASJ71548.1"/>
    </source>
</evidence>
<protein>
    <submittedName>
        <fullName evidence="2">Uncharacterized protein</fullName>
    </submittedName>
</protein>
<proteinExistence type="predicted"/>